<sequence>MGGLHGELGGDRHAFTGAGGQVQPVGLLAAAAETLVIVRAQELAGGGGVRVAHRSHGVGGG</sequence>
<dbReference type="AlphaFoldDB" id="A0AAT9HEV5"/>
<gene>
    <name evidence="1" type="ORF">SHKM778_23960</name>
</gene>
<evidence type="ECO:0000313" key="1">
    <source>
        <dbReference type="EMBL" id="BFO16008.1"/>
    </source>
</evidence>
<name>A0AAT9HEV5_9ACTN</name>
<reference evidence="1" key="1">
    <citation type="submission" date="2024-06" db="EMBL/GenBank/DDBJ databases">
        <authorList>
            <consortium name="consrtm"/>
            <person name="Uemura M."/>
            <person name="Terahara T."/>
        </authorList>
    </citation>
    <scope>NUCLEOTIDE SEQUENCE</scope>
    <source>
        <strain evidence="1">KM77-8</strain>
    </source>
</reference>
<organism evidence="1">
    <name type="scientific">Streptomyces haneummycinicus</name>
    <dbReference type="NCBI Taxonomy" id="3074435"/>
    <lineage>
        <taxon>Bacteria</taxon>
        <taxon>Bacillati</taxon>
        <taxon>Actinomycetota</taxon>
        <taxon>Actinomycetes</taxon>
        <taxon>Kitasatosporales</taxon>
        <taxon>Streptomycetaceae</taxon>
        <taxon>Streptomyces</taxon>
    </lineage>
</organism>
<dbReference type="EMBL" id="AP035768">
    <property type="protein sequence ID" value="BFO16008.1"/>
    <property type="molecule type" value="Genomic_DNA"/>
</dbReference>
<accession>A0AAT9HEV5</accession>
<proteinExistence type="predicted"/>
<reference evidence="1" key="2">
    <citation type="submission" date="2024-07" db="EMBL/GenBank/DDBJ databases">
        <title>Streptomyces haneummycinica sp. nov., a new antibiotic-producing actinobacterium isolated from marine sediment.</title>
        <authorList>
            <person name="Uemura M."/>
            <person name="Hamada M."/>
            <person name="Hirano S."/>
            <person name="Kobayashi K."/>
            <person name="Ohshiro T."/>
            <person name="Kobayashi T."/>
            <person name="Terahara T."/>
        </authorList>
    </citation>
    <scope>NUCLEOTIDE SEQUENCE</scope>
    <source>
        <strain evidence="1">KM77-8</strain>
    </source>
</reference>
<protein>
    <submittedName>
        <fullName evidence="1">Uncharacterized protein</fullName>
    </submittedName>
</protein>